<gene>
    <name evidence="1" type="ORF">H310_06549</name>
</gene>
<dbReference type="GeneID" id="20083599"/>
<evidence type="ECO:0000313" key="1">
    <source>
        <dbReference type="EMBL" id="ETW02037.1"/>
    </source>
</evidence>
<proteinExistence type="predicted"/>
<dbReference type="AlphaFoldDB" id="A0A024U818"/>
<reference evidence="1" key="1">
    <citation type="submission" date="2013-12" db="EMBL/GenBank/DDBJ databases">
        <title>The Genome Sequence of Aphanomyces invadans NJM9701.</title>
        <authorList>
            <consortium name="The Broad Institute Genomics Platform"/>
            <person name="Russ C."/>
            <person name="Tyler B."/>
            <person name="van West P."/>
            <person name="Dieguez-Uribeondo J."/>
            <person name="Young S.K."/>
            <person name="Zeng Q."/>
            <person name="Gargeya S."/>
            <person name="Fitzgerald M."/>
            <person name="Abouelleil A."/>
            <person name="Alvarado L."/>
            <person name="Chapman S.B."/>
            <person name="Gainer-Dewar J."/>
            <person name="Goldberg J."/>
            <person name="Griggs A."/>
            <person name="Gujja S."/>
            <person name="Hansen M."/>
            <person name="Howarth C."/>
            <person name="Imamovic A."/>
            <person name="Ireland A."/>
            <person name="Larimer J."/>
            <person name="McCowan C."/>
            <person name="Murphy C."/>
            <person name="Pearson M."/>
            <person name="Poon T.W."/>
            <person name="Priest M."/>
            <person name="Roberts A."/>
            <person name="Saif S."/>
            <person name="Shea T."/>
            <person name="Sykes S."/>
            <person name="Wortman J."/>
            <person name="Nusbaum C."/>
            <person name="Birren B."/>
        </authorList>
    </citation>
    <scope>NUCLEOTIDE SEQUENCE [LARGE SCALE GENOMIC DNA]</scope>
    <source>
        <strain evidence="1">NJM9701</strain>
    </source>
</reference>
<dbReference type="InterPro" id="IPR016197">
    <property type="entry name" value="Chromo-like_dom_sf"/>
</dbReference>
<dbReference type="RefSeq" id="XP_008869885.1">
    <property type="nucleotide sequence ID" value="XM_008871663.1"/>
</dbReference>
<dbReference type="SUPFAM" id="SSF54160">
    <property type="entry name" value="Chromo domain-like"/>
    <property type="match status" value="1"/>
</dbReference>
<sequence length="118" mass="13208">MHSGAWQVKIKWLGLDEAESSWEPALSIYADVPVLFRRCVLDKSDEDGVSEMVEDIERACGNSVGGKCSRLGLDVDCTCECVCSRAMVLVCQDDRIMFQGPSVRMLYCIECVVRGHHY</sequence>
<name>A0A024U818_9STRA</name>
<dbReference type="EMBL" id="KI913962">
    <property type="protein sequence ID" value="ETW02037.1"/>
    <property type="molecule type" value="Genomic_DNA"/>
</dbReference>
<protein>
    <recommendedName>
        <fullName evidence="2">Chromo domain-containing protein</fullName>
    </recommendedName>
</protein>
<organism evidence="1">
    <name type="scientific">Aphanomyces invadans</name>
    <dbReference type="NCBI Taxonomy" id="157072"/>
    <lineage>
        <taxon>Eukaryota</taxon>
        <taxon>Sar</taxon>
        <taxon>Stramenopiles</taxon>
        <taxon>Oomycota</taxon>
        <taxon>Saprolegniomycetes</taxon>
        <taxon>Saprolegniales</taxon>
        <taxon>Verrucalvaceae</taxon>
        <taxon>Aphanomyces</taxon>
    </lineage>
</organism>
<dbReference type="VEuPathDB" id="FungiDB:H310_06549"/>
<evidence type="ECO:0008006" key="2">
    <source>
        <dbReference type="Google" id="ProtNLM"/>
    </source>
</evidence>
<accession>A0A024U818</accession>
<dbReference type="CDD" id="cd00024">
    <property type="entry name" value="CD_CSD"/>
    <property type="match status" value="1"/>
</dbReference>